<dbReference type="EMBL" id="KN818229">
    <property type="protein sequence ID" value="KIL68032.1"/>
    <property type="molecule type" value="Genomic_DNA"/>
</dbReference>
<gene>
    <name evidence="1" type="ORF">M378DRAFT_158538</name>
</gene>
<protein>
    <submittedName>
        <fullName evidence="1">Uncharacterized protein</fullName>
    </submittedName>
</protein>
<dbReference type="HOGENOM" id="CLU_2440391_0_0_1"/>
<dbReference type="InParanoid" id="A0A0C2X1P1"/>
<reference evidence="1 2" key="1">
    <citation type="submission" date="2014-04" db="EMBL/GenBank/DDBJ databases">
        <title>Evolutionary Origins and Diversification of the Mycorrhizal Mutualists.</title>
        <authorList>
            <consortium name="DOE Joint Genome Institute"/>
            <consortium name="Mycorrhizal Genomics Consortium"/>
            <person name="Kohler A."/>
            <person name="Kuo A."/>
            <person name="Nagy L.G."/>
            <person name="Floudas D."/>
            <person name="Copeland A."/>
            <person name="Barry K.W."/>
            <person name="Cichocki N."/>
            <person name="Veneault-Fourrey C."/>
            <person name="LaButti K."/>
            <person name="Lindquist E.A."/>
            <person name="Lipzen A."/>
            <person name="Lundell T."/>
            <person name="Morin E."/>
            <person name="Murat C."/>
            <person name="Riley R."/>
            <person name="Ohm R."/>
            <person name="Sun H."/>
            <person name="Tunlid A."/>
            <person name="Henrissat B."/>
            <person name="Grigoriev I.V."/>
            <person name="Hibbett D.S."/>
            <person name="Martin F."/>
        </authorList>
    </citation>
    <scope>NUCLEOTIDE SEQUENCE [LARGE SCALE GENOMIC DNA]</scope>
    <source>
        <strain evidence="1 2">Koide BX008</strain>
    </source>
</reference>
<organism evidence="1 2">
    <name type="scientific">Amanita muscaria (strain Koide BX008)</name>
    <dbReference type="NCBI Taxonomy" id="946122"/>
    <lineage>
        <taxon>Eukaryota</taxon>
        <taxon>Fungi</taxon>
        <taxon>Dikarya</taxon>
        <taxon>Basidiomycota</taxon>
        <taxon>Agaricomycotina</taxon>
        <taxon>Agaricomycetes</taxon>
        <taxon>Agaricomycetidae</taxon>
        <taxon>Agaricales</taxon>
        <taxon>Pluteineae</taxon>
        <taxon>Amanitaceae</taxon>
        <taxon>Amanita</taxon>
    </lineage>
</organism>
<proteinExistence type="predicted"/>
<sequence length="90" mass="10215">MPWRVRVHDDRSLKTVTRFPTTTINIIIAILKSLSWSSKATNAAPPVSRIRTSGHRPALRVCHKQLTEKASTMQAKLFAFQQYGLMIPLQ</sequence>
<evidence type="ECO:0000313" key="2">
    <source>
        <dbReference type="Proteomes" id="UP000054549"/>
    </source>
</evidence>
<dbReference type="Proteomes" id="UP000054549">
    <property type="component" value="Unassembled WGS sequence"/>
</dbReference>
<dbReference type="AlphaFoldDB" id="A0A0C2X1P1"/>
<name>A0A0C2X1P1_AMAMK</name>
<evidence type="ECO:0000313" key="1">
    <source>
        <dbReference type="EMBL" id="KIL68032.1"/>
    </source>
</evidence>
<keyword evidence="2" id="KW-1185">Reference proteome</keyword>
<accession>A0A0C2X1P1</accession>